<evidence type="ECO:0000313" key="3">
    <source>
        <dbReference type="EnsemblPlants" id="PAC:32969841.CDS.1"/>
    </source>
</evidence>
<accession>A0A2K1L9G8</accession>
<dbReference type="InParanoid" id="A0A2K1L9G8"/>
<organism evidence="2">
    <name type="scientific">Physcomitrium patens</name>
    <name type="common">Spreading-leaved earth moss</name>
    <name type="synonym">Physcomitrella patens</name>
    <dbReference type="NCBI Taxonomy" id="3218"/>
    <lineage>
        <taxon>Eukaryota</taxon>
        <taxon>Viridiplantae</taxon>
        <taxon>Streptophyta</taxon>
        <taxon>Embryophyta</taxon>
        <taxon>Bryophyta</taxon>
        <taxon>Bryophytina</taxon>
        <taxon>Bryopsida</taxon>
        <taxon>Funariidae</taxon>
        <taxon>Funariales</taxon>
        <taxon>Funariaceae</taxon>
        <taxon>Physcomitrium</taxon>
    </lineage>
</organism>
<keyword evidence="4" id="KW-1185">Reference proteome</keyword>
<evidence type="ECO:0000256" key="1">
    <source>
        <dbReference type="SAM" id="Phobius"/>
    </source>
</evidence>
<keyword evidence="1" id="KW-0812">Transmembrane</keyword>
<sequence>MFLSYLFYDQLEKEDLFVGLLHKQIISSQPFVVLACIFLADFLTISTKLFFFSENKKLELKTLCRYLKVLLDCFLLFPRSLVTLKFFHPSFTFLAYLCLCL</sequence>
<evidence type="ECO:0000313" key="4">
    <source>
        <dbReference type="Proteomes" id="UP000006727"/>
    </source>
</evidence>
<dbReference type="Proteomes" id="UP000006727">
    <property type="component" value="Chromosome 1"/>
</dbReference>
<dbReference type="EMBL" id="ABEU02000001">
    <property type="protein sequence ID" value="PNR62675.1"/>
    <property type="molecule type" value="Genomic_DNA"/>
</dbReference>
<dbReference type="AlphaFoldDB" id="A0A2K1L9G8"/>
<dbReference type="EnsemblPlants" id="Pp3c1_24070V3.2">
    <property type="protein sequence ID" value="PAC:32969842.CDS.1"/>
    <property type="gene ID" value="Pp3c1_24070"/>
</dbReference>
<keyword evidence="1" id="KW-0472">Membrane</keyword>
<reference evidence="3" key="3">
    <citation type="submission" date="2020-12" db="UniProtKB">
        <authorList>
            <consortium name="EnsemblPlants"/>
        </authorList>
    </citation>
    <scope>IDENTIFICATION</scope>
</reference>
<gene>
    <name evidence="2" type="ORF">PHYPA_001099</name>
</gene>
<proteinExistence type="predicted"/>
<dbReference type="Gramene" id="Pp3c1_24070V3.2">
    <property type="protein sequence ID" value="PAC:32969842.CDS.1"/>
    <property type="gene ID" value="Pp3c1_24070"/>
</dbReference>
<evidence type="ECO:0000313" key="2">
    <source>
        <dbReference type="EMBL" id="PNR62675.1"/>
    </source>
</evidence>
<protein>
    <submittedName>
        <fullName evidence="2 3">Uncharacterized protein</fullName>
    </submittedName>
</protein>
<name>A0A2K1L9G8_PHYPA</name>
<feature type="transmembrane region" description="Helical" evidence="1">
    <location>
        <begin position="31"/>
        <end position="51"/>
    </location>
</feature>
<dbReference type="EnsemblPlants" id="Pp3c1_24070V3.1">
    <property type="protein sequence ID" value="PAC:32969841.CDS.1"/>
    <property type="gene ID" value="Pp3c1_24070"/>
</dbReference>
<keyword evidence="1" id="KW-1133">Transmembrane helix</keyword>
<reference evidence="2 4" key="1">
    <citation type="journal article" date="2008" name="Science">
        <title>The Physcomitrella genome reveals evolutionary insights into the conquest of land by plants.</title>
        <authorList>
            <person name="Rensing S."/>
            <person name="Lang D."/>
            <person name="Zimmer A."/>
            <person name="Terry A."/>
            <person name="Salamov A."/>
            <person name="Shapiro H."/>
            <person name="Nishiyama T."/>
            <person name="Perroud P.-F."/>
            <person name="Lindquist E."/>
            <person name="Kamisugi Y."/>
            <person name="Tanahashi T."/>
            <person name="Sakakibara K."/>
            <person name="Fujita T."/>
            <person name="Oishi K."/>
            <person name="Shin-I T."/>
            <person name="Kuroki Y."/>
            <person name="Toyoda A."/>
            <person name="Suzuki Y."/>
            <person name="Hashimoto A."/>
            <person name="Yamaguchi K."/>
            <person name="Sugano A."/>
            <person name="Kohara Y."/>
            <person name="Fujiyama A."/>
            <person name="Anterola A."/>
            <person name="Aoki S."/>
            <person name="Ashton N."/>
            <person name="Barbazuk W.B."/>
            <person name="Barker E."/>
            <person name="Bennetzen J."/>
            <person name="Bezanilla M."/>
            <person name="Blankenship R."/>
            <person name="Cho S.H."/>
            <person name="Dutcher S."/>
            <person name="Estelle M."/>
            <person name="Fawcett J.A."/>
            <person name="Gundlach H."/>
            <person name="Hanada K."/>
            <person name="Heyl A."/>
            <person name="Hicks K.A."/>
            <person name="Hugh J."/>
            <person name="Lohr M."/>
            <person name="Mayer K."/>
            <person name="Melkozernov A."/>
            <person name="Murata T."/>
            <person name="Nelson D."/>
            <person name="Pils B."/>
            <person name="Prigge M."/>
            <person name="Reiss B."/>
            <person name="Renner T."/>
            <person name="Rombauts S."/>
            <person name="Rushton P."/>
            <person name="Sanderfoot A."/>
            <person name="Schween G."/>
            <person name="Shiu S.-H."/>
            <person name="Stueber K."/>
            <person name="Theodoulou F.L."/>
            <person name="Tu H."/>
            <person name="Van de Peer Y."/>
            <person name="Verrier P.J."/>
            <person name="Waters E."/>
            <person name="Wood A."/>
            <person name="Yang L."/>
            <person name="Cove D."/>
            <person name="Cuming A."/>
            <person name="Hasebe M."/>
            <person name="Lucas S."/>
            <person name="Mishler D.B."/>
            <person name="Reski R."/>
            <person name="Grigoriev I."/>
            <person name="Quatrano R.S."/>
            <person name="Boore J.L."/>
        </authorList>
    </citation>
    <scope>NUCLEOTIDE SEQUENCE [LARGE SCALE GENOMIC DNA]</scope>
    <source>
        <strain evidence="3 4">cv. Gransden 2004</strain>
    </source>
</reference>
<reference evidence="2 4" key="2">
    <citation type="journal article" date="2018" name="Plant J.">
        <title>The Physcomitrella patens chromosome-scale assembly reveals moss genome structure and evolution.</title>
        <authorList>
            <person name="Lang D."/>
            <person name="Ullrich K.K."/>
            <person name="Murat F."/>
            <person name="Fuchs J."/>
            <person name="Jenkins J."/>
            <person name="Haas F.B."/>
            <person name="Piednoel M."/>
            <person name="Gundlach H."/>
            <person name="Van Bel M."/>
            <person name="Meyberg R."/>
            <person name="Vives C."/>
            <person name="Morata J."/>
            <person name="Symeonidi A."/>
            <person name="Hiss M."/>
            <person name="Muchero W."/>
            <person name="Kamisugi Y."/>
            <person name="Saleh O."/>
            <person name="Blanc G."/>
            <person name="Decker E.L."/>
            <person name="van Gessel N."/>
            <person name="Grimwood J."/>
            <person name="Hayes R.D."/>
            <person name="Graham S.W."/>
            <person name="Gunter L.E."/>
            <person name="McDaniel S.F."/>
            <person name="Hoernstein S.N.W."/>
            <person name="Larsson A."/>
            <person name="Li F.W."/>
            <person name="Perroud P.F."/>
            <person name="Phillips J."/>
            <person name="Ranjan P."/>
            <person name="Rokshar D.S."/>
            <person name="Rothfels C.J."/>
            <person name="Schneider L."/>
            <person name="Shu S."/>
            <person name="Stevenson D.W."/>
            <person name="Thummler F."/>
            <person name="Tillich M."/>
            <person name="Villarreal Aguilar J.C."/>
            <person name="Widiez T."/>
            <person name="Wong G.K."/>
            <person name="Wymore A."/>
            <person name="Zhang Y."/>
            <person name="Zimmer A.D."/>
            <person name="Quatrano R.S."/>
            <person name="Mayer K.F.X."/>
            <person name="Goodstein D."/>
            <person name="Casacuberta J.M."/>
            <person name="Vandepoele K."/>
            <person name="Reski R."/>
            <person name="Cuming A.C."/>
            <person name="Tuskan G.A."/>
            <person name="Maumus F."/>
            <person name="Salse J."/>
            <person name="Schmutz J."/>
            <person name="Rensing S.A."/>
        </authorList>
    </citation>
    <scope>NUCLEOTIDE SEQUENCE [LARGE SCALE GENOMIC DNA]</scope>
    <source>
        <strain evidence="3 4">cv. Gransden 2004</strain>
    </source>
</reference>
<dbReference type="Gramene" id="Pp3c1_24070V3.1">
    <property type="protein sequence ID" value="PAC:32969841.CDS.1"/>
    <property type="gene ID" value="Pp3c1_24070"/>
</dbReference>